<name>A0A8J3UUE1_9ACTN</name>
<evidence type="ECO:0000313" key="2">
    <source>
        <dbReference type="Proteomes" id="UP000644610"/>
    </source>
</evidence>
<dbReference type="Proteomes" id="UP000644610">
    <property type="component" value="Unassembled WGS sequence"/>
</dbReference>
<gene>
    <name evidence="1" type="ORF">Psi02_11690</name>
</gene>
<keyword evidence="2" id="KW-1185">Reference proteome</keyword>
<reference evidence="1" key="1">
    <citation type="submission" date="2021-01" db="EMBL/GenBank/DDBJ databases">
        <title>Whole genome shotgun sequence of Planotetraspora silvatica NBRC 100141.</title>
        <authorList>
            <person name="Komaki H."/>
            <person name="Tamura T."/>
        </authorList>
    </citation>
    <scope>NUCLEOTIDE SEQUENCE</scope>
    <source>
        <strain evidence="1">NBRC 100141</strain>
    </source>
</reference>
<comment type="caution">
    <text evidence="1">The sequence shown here is derived from an EMBL/GenBank/DDBJ whole genome shotgun (WGS) entry which is preliminary data.</text>
</comment>
<protein>
    <submittedName>
        <fullName evidence="1">Uncharacterized protein</fullName>
    </submittedName>
</protein>
<dbReference type="EMBL" id="BOOQ01000005">
    <property type="protein sequence ID" value="GII44745.1"/>
    <property type="molecule type" value="Genomic_DNA"/>
</dbReference>
<proteinExistence type="predicted"/>
<evidence type="ECO:0000313" key="1">
    <source>
        <dbReference type="EMBL" id="GII44745.1"/>
    </source>
</evidence>
<dbReference type="AlphaFoldDB" id="A0A8J3UUE1"/>
<accession>A0A8J3UUE1</accession>
<organism evidence="1 2">
    <name type="scientific">Planotetraspora silvatica</name>
    <dbReference type="NCBI Taxonomy" id="234614"/>
    <lineage>
        <taxon>Bacteria</taxon>
        <taxon>Bacillati</taxon>
        <taxon>Actinomycetota</taxon>
        <taxon>Actinomycetes</taxon>
        <taxon>Streptosporangiales</taxon>
        <taxon>Streptosporangiaceae</taxon>
        <taxon>Planotetraspora</taxon>
    </lineage>
</organism>
<sequence length="57" mass="5834">MTAGSGGVGKVWAPAVAPASAVARTGDMNIDMNVRTVKANAGKASADLTRMRFTRTP</sequence>